<dbReference type="InterPro" id="IPR036291">
    <property type="entry name" value="NAD(P)-bd_dom_sf"/>
</dbReference>
<dbReference type="SUPFAM" id="SSF55347">
    <property type="entry name" value="Glyceraldehyde-3-phosphate dehydrogenase-like, C-terminal domain"/>
    <property type="match status" value="1"/>
</dbReference>
<dbReference type="Pfam" id="PF01408">
    <property type="entry name" value="GFO_IDH_MocA"/>
    <property type="match status" value="1"/>
</dbReference>
<evidence type="ECO:0000313" key="4">
    <source>
        <dbReference type="Proteomes" id="UP000677918"/>
    </source>
</evidence>
<keyword evidence="4" id="KW-1185">Reference proteome</keyword>
<proteinExistence type="predicted"/>
<dbReference type="InterPro" id="IPR000683">
    <property type="entry name" value="Gfo/Idh/MocA-like_OxRdtase_N"/>
</dbReference>
<dbReference type="PANTHER" id="PTHR43249">
    <property type="entry name" value="UDP-N-ACETYL-2-AMINO-2-DEOXY-D-GLUCURONATE OXIDASE"/>
    <property type="match status" value="1"/>
</dbReference>
<dbReference type="AlphaFoldDB" id="A0A8J4M269"/>
<dbReference type="InterPro" id="IPR055170">
    <property type="entry name" value="GFO_IDH_MocA-like_dom"/>
</dbReference>
<dbReference type="Gene3D" id="3.30.360.10">
    <property type="entry name" value="Dihydrodipicolinate Reductase, domain 2"/>
    <property type="match status" value="1"/>
</dbReference>
<dbReference type="EMBL" id="BOVK01000027">
    <property type="protein sequence ID" value="GIQ69379.1"/>
    <property type="molecule type" value="Genomic_DNA"/>
</dbReference>
<dbReference type="GO" id="GO:0000166">
    <property type="term" value="F:nucleotide binding"/>
    <property type="evidence" value="ECO:0007669"/>
    <property type="project" value="InterPro"/>
</dbReference>
<dbReference type="SUPFAM" id="SSF51735">
    <property type="entry name" value="NAD(P)-binding Rossmann-fold domains"/>
    <property type="match status" value="1"/>
</dbReference>
<dbReference type="RefSeq" id="WP_213412181.1">
    <property type="nucleotide sequence ID" value="NZ_BOVK01000027.1"/>
</dbReference>
<gene>
    <name evidence="3" type="ORF">XYCOK13_22030</name>
</gene>
<dbReference type="Gene3D" id="3.40.50.720">
    <property type="entry name" value="NAD(P)-binding Rossmann-like Domain"/>
    <property type="match status" value="1"/>
</dbReference>
<accession>A0A8J4M269</accession>
<dbReference type="Pfam" id="PF22725">
    <property type="entry name" value="GFO_IDH_MocA_C3"/>
    <property type="match status" value="1"/>
</dbReference>
<evidence type="ECO:0000313" key="3">
    <source>
        <dbReference type="EMBL" id="GIQ69379.1"/>
    </source>
</evidence>
<reference evidence="3" key="1">
    <citation type="submission" date="2021-04" db="EMBL/GenBank/DDBJ databases">
        <title>Draft genome sequence of Xylanibacillus composti strain K13.</title>
        <authorList>
            <person name="Uke A."/>
            <person name="Chhe C."/>
            <person name="Baramee S."/>
            <person name="Kosugi A."/>
        </authorList>
    </citation>
    <scope>NUCLEOTIDE SEQUENCE</scope>
    <source>
        <strain evidence="3">K13</strain>
    </source>
</reference>
<evidence type="ECO:0000259" key="1">
    <source>
        <dbReference type="Pfam" id="PF01408"/>
    </source>
</evidence>
<evidence type="ECO:0000259" key="2">
    <source>
        <dbReference type="Pfam" id="PF22725"/>
    </source>
</evidence>
<dbReference type="InterPro" id="IPR052515">
    <property type="entry name" value="Gfo/Idh/MocA_Oxidoreductase"/>
</dbReference>
<dbReference type="PANTHER" id="PTHR43249:SF1">
    <property type="entry name" value="D-GLUCOSIDE 3-DEHYDROGENASE"/>
    <property type="match status" value="1"/>
</dbReference>
<comment type="caution">
    <text evidence="3">The sequence shown here is derived from an EMBL/GenBank/DDBJ whole genome shotgun (WGS) entry which is preliminary data.</text>
</comment>
<organism evidence="3 4">
    <name type="scientific">Xylanibacillus composti</name>
    <dbReference type="NCBI Taxonomy" id="1572762"/>
    <lineage>
        <taxon>Bacteria</taxon>
        <taxon>Bacillati</taxon>
        <taxon>Bacillota</taxon>
        <taxon>Bacilli</taxon>
        <taxon>Bacillales</taxon>
        <taxon>Paenibacillaceae</taxon>
        <taxon>Xylanibacillus</taxon>
    </lineage>
</organism>
<name>A0A8J4M269_9BACL</name>
<feature type="domain" description="GFO/IDH/MocA-like oxidoreductase" evidence="2">
    <location>
        <begin position="135"/>
        <end position="274"/>
    </location>
</feature>
<dbReference type="Proteomes" id="UP000677918">
    <property type="component" value="Unassembled WGS sequence"/>
</dbReference>
<feature type="domain" description="Gfo/Idh/MocA-like oxidoreductase N-terminal" evidence="1">
    <location>
        <begin position="5"/>
        <end position="125"/>
    </location>
</feature>
<sequence>MSQKIRIGIIGAGNIANVHIQQFRQLQEECEITAITDAFLPLAESRKEQYGIPWVAPTPEALIASDQVDAVIVAVPNQYHAPLTIQALEAGKHVLLEKPMAINAEAARDIMRAKQRTDRTLMLAHQMRWEAVPMQIKQQMDRGELGSIYSAKTGWFRRKGIPGWGTWFTRMDQSGGGPLIDIGVHMLDLALYLMGNPKPVSVFGATYAEFGPKKRGIGDWGKPDWNGIYDVEDFATALIKMDNGSTLSLEVSWAVHMDTDNTPFIHLMGTEGGASYRGPHGKLLTEKFDRPLETELVTPENDEGARIRLSRHFLECIREGKEPITSGMTGFTNSLVLNAIYESSQTGREVQLNWDF</sequence>
<protein>
    <submittedName>
        <fullName evidence="3">Oxidoreductase</fullName>
    </submittedName>
</protein>